<dbReference type="GeneID" id="19301028"/>
<dbReference type="HOGENOM" id="CLU_545194_0_0_1"/>
<dbReference type="KEGG" id="gtr:GLOTRDRAFT_123944"/>
<dbReference type="eggNOG" id="ENOG502RD6N">
    <property type="taxonomic scope" value="Eukaryota"/>
</dbReference>
<name>S7QLG1_GLOTA</name>
<dbReference type="OrthoDB" id="3365698at2759"/>
<protein>
    <submittedName>
        <fullName evidence="1">Uncharacterized protein</fullName>
    </submittedName>
</protein>
<evidence type="ECO:0000313" key="2">
    <source>
        <dbReference type="Proteomes" id="UP000030669"/>
    </source>
</evidence>
<dbReference type="Proteomes" id="UP000030669">
    <property type="component" value="Unassembled WGS sequence"/>
</dbReference>
<dbReference type="RefSeq" id="XP_007860649.1">
    <property type="nucleotide sequence ID" value="XM_007862458.1"/>
</dbReference>
<gene>
    <name evidence="1" type="ORF">GLOTRDRAFT_123944</name>
</gene>
<dbReference type="OMA" id="NCTEILA"/>
<reference evidence="1 2" key="1">
    <citation type="journal article" date="2012" name="Science">
        <title>The Paleozoic origin of enzymatic lignin decomposition reconstructed from 31 fungal genomes.</title>
        <authorList>
            <person name="Floudas D."/>
            <person name="Binder M."/>
            <person name="Riley R."/>
            <person name="Barry K."/>
            <person name="Blanchette R.A."/>
            <person name="Henrissat B."/>
            <person name="Martinez A.T."/>
            <person name="Otillar R."/>
            <person name="Spatafora J.W."/>
            <person name="Yadav J.S."/>
            <person name="Aerts A."/>
            <person name="Benoit I."/>
            <person name="Boyd A."/>
            <person name="Carlson A."/>
            <person name="Copeland A."/>
            <person name="Coutinho P.M."/>
            <person name="de Vries R.P."/>
            <person name="Ferreira P."/>
            <person name="Findley K."/>
            <person name="Foster B."/>
            <person name="Gaskell J."/>
            <person name="Glotzer D."/>
            <person name="Gorecki P."/>
            <person name="Heitman J."/>
            <person name="Hesse C."/>
            <person name="Hori C."/>
            <person name="Igarashi K."/>
            <person name="Jurgens J.A."/>
            <person name="Kallen N."/>
            <person name="Kersten P."/>
            <person name="Kohler A."/>
            <person name="Kuees U."/>
            <person name="Kumar T.K.A."/>
            <person name="Kuo A."/>
            <person name="LaButti K."/>
            <person name="Larrondo L.F."/>
            <person name="Lindquist E."/>
            <person name="Ling A."/>
            <person name="Lombard V."/>
            <person name="Lucas S."/>
            <person name="Lundell T."/>
            <person name="Martin R."/>
            <person name="McLaughlin D.J."/>
            <person name="Morgenstern I."/>
            <person name="Morin E."/>
            <person name="Murat C."/>
            <person name="Nagy L.G."/>
            <person name="Nolan M."/>
            <person name="Ohm R.A."/>
            <person name="Patyshakuliyeva A."/>
            <person name="Rokas A."/>
            <person name="Ruiz-Duenas F.J."/>
            <person name="Sabat G."/>
            <person name="Salamov A."/>
            <person name="Samejima M."/>
            <person name="Schmutz J."/>
            <person name="Slot J.C."/>
            <person name="St John F."/>
            <person name="Stenlid J."/>
            <person name="Sun H."/>
            <person name="Sun S."/>
            <person name="Syed K."/>
            <person name="Tsang A."/>
            <person name="Wiebenga A."/>
            <person name="Young D."/>
            <person name="Pisabarro A."/>
            <person name="Eastwood D.C."/>
            <person name="Martin F."/>
            <person name="Cullen D."/>
            <person name="Grigoriev I.V."/>
            <person name="Hibbett D.S."/>
        </authorList>
    </citation>
    <scope>NUCLEOTIDE SEQUENCE [LARGE SCALE GENOMIC DNA]</scope>
    <source>
        <strain evidence="1 2">ATCC 11539</strain>
    </source>
</reference>
<keyword evidence="2" id="KW-1185">Reference proteome</keyword>
<accession>S7QLG1</accession>
<dbReference type="Gene3D" id="3.80.10.10">
    <property type="entry name" value="Ribonuclease Inhibitor"/>
    <property type="match status" value="1"/>
</dbReference>
<sequence>MGRKGKGSKATLDKLNQKLDDLLATRNVLKARLYEVDRNIALTRLKQVEVTANSSMPCPIRTLPGELIADILETCHSTLSEKNKFYFPVHVSLVSKQWRSLVQSTSSLWATIRASPAHLNRLVNYLQYSGAQPLDITFIGKCAHGELRITTALGMLVSKIKQWRRLHIYTDGGRVFGMMIPQLLDAPAHRLEIFSVSLLGDGMYTQGRYAFHMDALRLHTVHLSKSPIDCRKSAFFRGLRVLRLEGPVADGLPPLSSTDLQAVLAASPQLRELAVELPIRPPQLTDPPLATIELPALRSLEVSCRSPDQRIPNANTVFWVLFAPSLEVFTLTRLGSQSWTAFLRSLFVEPQPRYARVRDLKLNSVRIHGDITGYGHREGENGRIGVRFIDSFPSLKHLQCRDTDVTRIVRTLSYHLECGQCSWPELEGLTVDKCDFSALLTFVRLRAQCQKPLSLVQLPIVYRQLRDTSVEAIEEYTRVKYYRLEDDQEEYDYSFGSGDD</sequence>
<dbReference type="InterPro" id="IPR032675">
    <property type="entry name" value="LRR_dom_sf"/>
</dbReference>
<dbReference type="EMBL" id="KB469296">
    <property type="protein sequence ID" value="EPQ60187.1"/>
    <property type="molecule type" value="Genomic_DNA"/>
</dbReference>
<dbReference type="AlphaFoldDB" id="S7QLG1"/>
<proteinExistence type="predicted"/>
<evidence type="ECO:0000313" key="1">
    <source>
        <dbReference type="EMBL" id="EPQ60187.1"/>
    </source>
</evidence>
<organism evidence="1 2">
    <name type="scientific">Gloeophyllum trabeum (strain ATCC 11539 / FP-39264 / Madison 617)</name>
    <name type="common">Brown rot fungus</name>
    <dbReference type="NCBI Taxonomy" id="670483"/>
    <lineage>
        <taxon>Eukaryota</taxon>
        <taxon>Fungi</taxon>
        <taxon>Dikarya</taxon>
        <taxon>Basidiomycota</taxon>
        <taxon>Agaricomycotina</taxon>
        <taxon>Agaricomycetes</taxon>
        <taxon>Gloeophyllales</taxon>
        <taxon>Gloeophyllaceae</taxon>
        <taxon>Gloeophyllum</taxon>
    </lineage>
</organism>